<keyword evidence="3" id="KW-1185">Reference proteome</keyword>
<reference evidence="2" key="1">
    <citation type="submission" date="2023-06" db="EMBL/GenBank/DDBJ databases">
        <title>Genome-scale phylogeny and comparative genomics of the fungal order Sordariales.</title>
        <authorList>
            <consortium name="Lawrence Berkeley National Laboratory"/>
            <person name="Hensen N."/>
            <person name="Bonometti L."/>
            <person name="Westerberg I."/>
            <person name="Brannstrom I.O."/>
            <person name="Guillou S."/>
            <person name="Cros-Aarteil S."/>
            <person name="Calhoun S."/>
            <person name="Haridas S."/>
            <person name="Kuo A."/>
            <person name="Mondo S."/>
            <person name="Pangilinan J."/>
            <person name="Riley R."/>
            <person name="LaButti K."/>
            <person name="Andreopoulos B."/>
            <person name="Lipzen A."/>
            <person name="Chen C."/>
            <person name="Yanf M."/>
            <person name="Daum C."/>
            <person name="Ng V."/>
            <person name="Clum A."/>
            <person name="Steindorff A."/>
            <person name="Ohm R."/>
            <person name="Martin F."/>
            <person name="Silar P."/>
            <person name="Natvig D."/>
            <person name="Lalanne C."/>
            <person name="Gautier V."/>
            <person name="Ament-velasquez S.L."/>
            <person name="Kruys A."/>
            <person name="Hutchinson M.I."/>
            <person name="Powell A.J."/>
            <person name="Barry K."/>
            <person name="Miller A.N."/>
            <person name="Grigoriev I.V."/>
            <person name="Debuchy R."/>
            <person name="Gladieux P."/>
            <person name="Thoren M.H."/>
            <person name="Johannesson H."/>
        </authorList>
    </citation>
    <scope>NUCLEOTIDE SEQUENCE</scope>
    <source>
        <strain evidence="2">SMH2392-1A</strain>
    </source>
</reference>
<evidence type="ECO:0000313" key="2">
    <source>
        <dbReference type="EMBL" id="KAK0713199.1"/>
    </source>
</evidence>
<sequence>MHGGAEPAGTRRTASPAYGAGQSSGVGRYGPQQQQPMSSLLNKLDPSSLLNKLDPRVDSKTGAVYENGAQRRY</sequence>
<gene>
    <name evidence="2" type="ORF">B0T26DRAFT_753339</name>
</gene>
<dbReference type="EMBL" id="JAUIRO010000005">
    <property type="protein sequence ID" value="KAK0713199.1"/>
    <property type="molecule type" value="Genomic_DNA"/>
</dbReference>
<proteinExistence type="predicted"/>
<name>A0AA40ACF0_9PEZI</name>
<accession>A0AA40ACF0</accession>
<feature type="region of interest" description="Disordered" evidence="1">
    <location>
        <begin position="1"/>
        <end position="73"/>
    </location>
</feature>
<feature type="compositionally biased region" description="Polar residues" evidence="1">
    <location>
        <begin position="29"/>
        <end position="41"/>
    </location>
</feature>
<evidence type="ECO:0000313" key="3">
    <source>
        <dbReference type="Proteomes" id="UP001172101"/>
    </source>
</evidence>
<dbReference type="Proteomes" id="UP001172101">
    <property type="component" value="Unassembled WGS sequence"/>
</dbReference>
<organism evidence="2 3">
    <name type="scientific">Lasiosphaeria miniovina</name>
    <dbReference type="NCBI Taxonomy" id="1954250"/>
    <lineage>
        <taxon>Eukaryota</taxon>
        <taxon>Fungi</taxon>
        <taxon>Dikarya</taxon>
        <taxon>Ascomycota</taxon>
        <taxon>Pezizomycotina</taxon>
        <taxon>Sordariomycetes</taxon>
        <taxon>Sordariomycetidae</taxon>
        <taxon>Sordariales</taxon>
        <taxon>Lasiosphaeriaceae</taxon>
        <taxon>Lasiosphaeria</taxon>
    </lineage>
</organism>
<evidence type="ECO:0000256" key="1">
    <source>
        <dbReference type="SAM" id="MobiDB-lite"/>
    </source>
</evidence>
<dbReference type="GeneID" id="85328934"/>
<dbReference type="RefSeq" id="XP_060294522.1">
    <property type="nucleotide sequence ID" value="XM_060445664.1"/>
</dbReference>
<protein>
    <submittedName>
        <fullName evidence="2">Uncharacterized protein</fullName>
    </submittedName>
</protein>
<dbReference type="AlphaFoldDB" id="A0AA40ACF0"/>
<comment type="caution">
    <text evidence="2">The sequence shown here is derived from an EMBL/GenBank/DDBJ whole genome shotgun (WGS) entry which is preliminary data.</text>
</comment>